<evidence type="ECO:0000313" key="2">
    <source>
        <dbReference type="EMBL" id="KAE9285769.1"/>
    </source>
</evidence>
<sequence length="105" mass="11052">MATRLLWSGVIVFLVASASLVASCVRVSCHVYSSSGMLPTGMPRYRDSFVTSCTARGAGRPVVVATAAGFSAITNVLFAFKCKPDANAKVLVRAMMIATSTTDRT</sequence>
<gene>
    <name evidence="2" type="ORF">PF008_g26831</name>
</gene>
<evidence type="ECO:0008006" key="4">
    <source>
        <dbReference type="Google" id="ProtNLM"/>
    </source>
</evidence>
<evidence type="ECO:0000256" key="1">
    <source>
        <dbReference type="SAM" id="SignalP"/>
    </source>
</evidence>
<comment type="caution">
    <text evidence="2">The sequence shown here is derived from an EMBL/GenBank/DDBJ whole genome shotgun (WGS) entry which is preliminary data.</text>
</comment>
<evidence type="ECO:0000313" key="3">
    <source>
        <dbReference type="Proteomes" id="UP000486351"/>
    </source>
</evidence>
<proteinExistence type="predicted"/>
<reference evidence="2 3" key="1">
    <citation type="submission" date="2018-09" db="EMBL/GenBank/DDBJ databases">
        <title>Genomic investigation of the strawberry pathogen Phytophthora fragariae indicates pathogenicity is determined by transcriptional variation in three key races.</title>
        <authorList>
            <person name="Adams T.M."/>
            <person name="Armitage A.D."/>
            <person name="Sobczyk M.K."/>
            <person name="Bates H.J."/>
            <person name="Dunwell J.M."/>
            <person name="Nellist C.F."/>
            <person name="Harrison R.J."/>
        </authorList>
    </citation>
    <scope>NUCLEOTIDE SEQUENCE [LARGE SCALE GENOMIC DNA]</scope>
    <source>
        <strain evidence="2 3">NOV-77</strain>
    </source>
</reference>
<keyword evidence="1" id="KW-0732">Signal</keyword>
<accession>A0A6G0QGS7</accession>
<dbReference type="Proteomes" id="UP000486351">
    <property type="component" value="Unassembled WGS sequence"/>
</dbReference>
<dbReference type="PROSITE" id="PS51257">
    <property type="entry name" value="PROKAR_LIPOPROTEIN"/>
    <property type="match status" value="1"/>
</dbReference>
<feature type="chain" id="PRO_5026350727" description="Subtilisin" evidence="1">
    <location>
        <begin position="18"/>
        <end position="105"/>
    </location>
</feature>
<protein>
    <recommendedName>
        <fullName evidence="4">Subtilisin</fullName>
    </recommendedName>
</protein>
<feature type="signal peptide" evidence="1">
    <location>
        <begin position="1"/>
        <end position="17"/>
    </location>
</feature>
<organism evidence="2 3">
    <name type="scientific">Phytophthora fragariae</name>
    <dbReference type="NCBI Taxonomy" id="53985"/>
    <lineage>
        <taxon>Eukaryota</taxon>
        <taxon>Sar</taxon>
        <taxon>Stramenopiles</taxon>
        <taxon>Oomycota</taxon>
        <taxon>Peronosporomycetes</taxon>
        <taxon>Peronosporales</taxon>
        <taxon>Peronosporaceae</taxon>
        <taxon>Phytophthora</taxon>
    </lineage>
</organism>
<dbReference type="AlphaFoldDB" id="A0A6G0QGS7"/>
<dbReference type="EMBL" id="QXFY01003374">
    <property type="protein sequence ID" value="KAE9285769.1"/>
    <property type="molecule type" value="Genomic_DNA"/>
</dbReference>
<name>A0A6G0QGS7_9STRA</name>